<evidence type="ECO:0000256" key="1">
    <source>
        <dbReference type="SAM" id="MobiDB-lite"/>
    </source>
</evidence>
<comment type="caution">
    <text evidence="2">The sequence shown here is derived from an EMBL/GenBank/DDBJ whole genome shotgun (WGS) entry which is preliminary data.</text>
</comment>
<dbReference type="EMBL" id="LAZR01038675">
    <property type="protein sequence ID" value="KKL18932.1"/>
    <property type="molecule type" value="Genomic_DNA"/>
</dbReference>
<dbReference type="SUPFAM" id="SSF49265">
    <property type="entry name" value="Fibronectin type III"/>
    <property type="match status" value="1"/>
</dbReference>
<dbReference type="AlphaFoldDB" id="A0A0F9BYA3"/>
<dbReference type="Gene3D" id="2.60.40.10">
    <property type="entry name" value="Immunoglobulins"/>
    <property type="match status" value="1"/>
</dbReference>
<evidence type="ECO:0000313" key="2">
    <source>
        <dbReference type="EMBL" id="KKL18932.1"/>
    </source>
</evidence>
<organism evidence="2">
    <name type="scientific">marine sediment metagenome</name>
    <dbReference type="NCBI Taxonomy" id="412755"/>
    <lineage>
        <taxon>unclassified sequences</taxon>
        <taxon>metagenomes</taxon>
        <taxon>ecological metagenomes</taxon>
    </lineage>
</organism>
<sequence length="310" mass="33033">MATLIASHGSSAGSGNLKMYGTHTDSGGSPLPSDSDVRGGISPFAVSSGFWDLTTIKLDLRRVLTNVTPAVAGNVEVEIKTGSLDGTVVASATLDRTTLAEEVQTFAVITFSSGQVSSGTNYYLVVKDPQGFRDDQPPGPTDEIDVVEWRDNPSGGSISYRHDTTNGWLTRGDNRFIFELYGDAATPTKATNPAPSDTATDVTNNQATITWDDGGGADTFNVYYGTVSGSLSVVSSAQAGTSFTVTGITDGSPYNHLSTRYWRIDSTNASGTTTGDEWSFTTLRIDPPGKTYFYTVTEQYSSCLFRLTDH</sequence>
<name>A0A0F9BYA3_9ZZZZ</name>
<feature type="compositionally biased region" description="Low complexity" evidence="1">
    <location>
        <begin position="25"/>
        <end position="34"/>
    </location>
</feature>
<reference evidence="2" key="1">
    <citation type="journal article" date="2015" name="Nature">
        <title>Complex archaea that bridge the gap between prokaryotes and eukaryotes.</title>
        <authorList>
            <person name="Spang A."/>
            <person name="Saw J.H."/>
            <person name="Jorgensen S.L."/>
            <person name="Zaremba-Niedzwiedzka K."/>
            <person name="Martijn J."/>
            <person name="Lind A.E."/>
            <person name="van Eijk R."/>
            <person name="Schleper C."/>
            <person name="Guy L."/>
            <person name="Ettema T.J."/>
        </authorList>
    </citation>
    <scope>NUCLEOTIDE SEQUENCE</scope>
</reference>
<dbReference type="InterPro" id="IPR013783">
    <property type="entry name" value="Ig-like_fold"/>
</dbReference>
<dbReference type="InterPro" id="IPR036116">
    <property type="entry name" value="FN3_sf"/>
</dbReference>
<feature type="region of interest" description="Disordered" evidence="1">
    <location>
        <begin position="16"/>
        <end position="36"/>
    </location>
</feature>
<evidence type="ECO:0008006" key="3">
    <source>
        <dbReference type="Google" id="ProtNLM"/>
    </source>
</evidence>
<gene>
    <name evidence="2" type="ORF">LCGC14_2470580</name>
</gene>
<accession>A0A0F9BYA3</accession>
<protein>
    <recommendedName>
        <fullName evidence="3">Fibronectin type-III domain-containing protein</fullName>
    </recommendedName>
</protein>
<proteinExistence type="predicted"/>